<dbReference type="SMART" id="SM00382">
    <property type="entry name" value="AAA"/>
    <property type="match status" value="2"/>
</dbReference>
<evidence type="ECO:0000256" key="4">
    <source>
        <dbReference type="ARBA" id="ARBA00022692"/>
    </source>
</evidence>
<protein>
    <recommendedName>
        <fullName evidence="9">ABC multidrug transporter MDR2</fullName>
    </recommendedName>
</protein>
<dbReference type="FunFam" id="1.20.1560.10:FF:000057">
    <property type="entry name" value="ABC multidrug transporter SitT"/>
    <property type="match status" value="1"/>
</dbReference>
<evidence type="ECO:0000313" key="14">
    <source>
        <dbReference type="EMBL" id="OAG45743.1"/>
    </source>
</evidence>
<dbReference type="FunFam" id="3.40.50.300:FF:000913">
    <property type="entry name" value="ABC multidrug transporter SitT"/>
    <property type="match status" value="1"/>
</dbReference>
<dbReference type="PROSITE" id="PS00211">
    <property type="entry name" value="ABC_TRANSPORTER_1"/>
    <property type="match status" value="2"/>
</dbReference>
<dbReference type="CDD" id="cd18577">
    <property type="entry name" value="ABC_6TM_Pgp_ABCB1_D1_like"/>
    <property type="match status" value="1"/>
</dbReference>
<feature type="transmembrane region" description="Helical" evidence="11">
    <location>
        <begin position="1047"/>
        <end position="1067"/>
    </location>
</feature>
<feature type="transmembrane region" description="Helical" evidence="11">
    <location>
        <begin position="406"/>
        <end position="424"/>
    </location>
</feature>
<name>A0A177FN53_9EURO</name>
<dbReference type="GO" id="GO:0015421">
    <property type="term" value="F:ABC-type oligopeptide transporter activity"/>
    <property type="evidence" value="ECO:0007669"/>
    <property type="project" value="TreeGrafter"/>
</dbReference>
<evidence type="ECO:0000256" key="2">
    <source>
        <dbReference type="ARBA" id="ARBA00007577"/>
    </source>
</evidence>
<feature type="transmembrane region" description="Helical" evidence="11">
    <location>
        <begin position="188"/>
        <end position="215"/>
    </location>
</feature>
<keyword evidence="4 11" id="KW-0812">Transmembrane</keyword>
<evidence type="ECO:0000256" key="10">
    <source>
        <dbReference type="SAM" id="MobiDB-lite"/>
    </source>
</evidence>
<evidence type="ECO:0000256" key="1">
    <source>
        <dbReference type="ARBA" id="ARBA00004141"/>
    </source>
</evidence>
<dbReference type="GO" id="GO:0005524">
    <property type="term" value="F:ATP binding"/>
    <property type="evidence" value="ECO:0007669"/>
    <property type="project" value="UniProtKB-KW"/>
</dbReference>
<evidence type="ECO:0000256" key="7">
    <source>
        <dbReference type="ARBA" id="ARBA00022989"/>
    </source>
</evidence>
<dbReference type="SUPFAM" id="SSF90123">
    <property type="entry name" value="ABC transporter transmembrane region"/>
    <property type="match status" value="2"/>
</dbReference>
<feature type="transmembrane region" description="Helical" evidence="11">
    <location>
        <begin position="1014"/>
        <end position="1035"/>
    </location>
</feature>
<evidence type="ECO:0000256" key="6">
    <source>
        <dbReference type="ARBA" id="ARBA00022840"/>
    </source>
</evidence>
<dbReference type="Pfam" id="PF00005">
    <property type="entry name" value="ABC_tran"/>
    <property type="match status" value="2"/>
</dbReference>
<accession>A0A177FN53</accession>
<comment type="subcellular location">
    <subcellularLocation>
        <location evidence="1">Membrane</location>
        <topology evidence="1">Multi-pass membrane protein</topology>
    </subcellularLocation>
</comment>
<comment type="similarity">
    <text evidence="2">Belongs to the ABC transporter superfamily. ABCB family. Multidrug resistance exporter (TC 3.A.1.201) subfamily.</text>
</comment>
<dbReference type="PANTHER" id="PTHR43394">
    <property type="entry name" value="ATP-DEPENDENT PERMEASE MDL1, MITOCHONDRIAL"/>
    <property type="match status" value="1"/>
</dbReference>
<keyword evidence="7 11" id="KW-1133">Transmembrane helix</keyword>
<keyword evidence="8 11" id="KW-0472">Membrane</keyword>
<dbReference type="InterPro" id="IPR036640">
    <property type="entry name" value="ABC1_TM_sf"/>
</dbReference>
<feature type="domain" description="ABC transmembrane type-1" evidence="13">
    <location>
        <begin position="789"/>
        <end position="1075"/>
    </location>
</feature>
<dbReference type="SUPFAM" id="SSF52540">
    <property type="entry name" value="P-loop containing nucleoside triphosphate hydrolases"/>
    <property type="match status" value="2"/>
</dbReference>
<evidence type="ECO:0000256" key="9">
    <source>
        <dbReference type="ARBA" id="ARBA00049740"/>
    </source>
</evidence>
<feature type="transmembrane region" description="Helical" evidence="11">
    <location>
        <begin position="902"/>
        <end position="925"/>
    </location>
</feature>
<feature type="transmembrane region" description="Helical" evidence="11">
    <location>
        <begin position="264"/>
        <end position="284"/>
    </location>
</feature>
<dbReference type="PROSITE" id="PS50893">
    <property type="entry name" value="ABC_TRANSPORTER_2"/>
    <property type="match status" value="2"/>
</dbReference>
<dbReference type="GO" id="GO:0016887">
    <property type="term" value="F:ATP hydrolysis activity"/>
    <property type="evidence" value="ECO:0007669"/>
    <property type="project" value="InterPro"/>
</dbReference>
<feature type="transmembrane region" description="Helical" evidence="11">
    <location>
        <begin position="137"/>
        <end position="161"/>
    </location>
</feature>
<feature type="domain" description="ABC transporter" evidence="12">
    <location>
        <begin position="1110"/>
        <end position="1347"/>
    </location>
</feature>
<dbReference type="OrthoDB" id="6500128at2759"/>
<feature type="transmembrane region" description="Helical" evidence="11">
    <location>
        <begin position="828"/>
        <end position="854"/>
    </location>
</feature>
<keyword evidence="6" id="KW-0067">ATP-binding</keyword>
<evidence type="ECO:0000256" key="5">
    <source>
        <dbReference type="ARBA" id="ARBA00022741"/>
    </source>
</evidence>
<feature type="transmembrane region" description="Helical" evidence="11">
    <location>
        <begin position="290"/>
        <end position="312"/>
    </location>
</feature>
<dbReference type="Gene3D" id="3.40.50.300">
    <property type="entry name" value="P-loop containing nucleotide triphosphate hydrolases"/>
    <property type="match status" value="2"/>
</dbReference>
<feature type="transmembrane region" description="Helical" evidence="11">
    <location>
        <begin position="369"/>
        <end position="386"/>
    </location>
</feature>
<feature type="domain" description="ABC transporter" evidence="12">
    <location>
        <begin position="467"/>
        <end position="711"/>
    </location>
</feature>
<dbReference type="InterPro" id="IPR003439">
    <property type="entry name" value="ABC_transporter-like_ATP-bd"/>
</dbReference>
<evidence type="ECO:0000259" key="12">
    <source>
        <dbReference type="PROSITE" id="PS50893"/>
    </source>
</evidence>
<dbReference type="InterPro" id="IPR017871">
    <property type="entry name" value="ABC_transporter-like_CS"/>
</dbReference>
<feature type="transmembrane region" description="Helical" evidence="11">
    <location>
        <begin position="783"/>
        <end position="808"/>
    </location>
</feature>
<dbReference type="InterPro" id="IPR003593">
    <property type="entry name" value="AAA+_ATPase"/>
</dbReference>
<evidence type="ECO:0000256" key="8">
    <source>
        <dbReference type="ARBA" id="ARBA00023136"/>
    </source>
</evidence>
<dbReference type="EMBL" id="LVKK01000001">
    <property type="protein sequence ID" value="OAG45743.1"/>
    <property type="molecule type" value="Genomic_DNA"/>
</dbReference>
<keyword evidence="3" id="KW-0813">Transport</keyword>
<dbReference type="GO" id="GO:0090374">
    <property type="term" value="P:oligopeptide export from mitochondrion"/>
    <property type="evidence" value="ECO:0007669"/>
    <property type="project" value="TreeGrafter"/>
</dbReference>
<dbReference type="RefSeq" id="XP_022517695.1">
    <property type="nucleotide sequence ID" value="XM_022650369.1"/>
</dbReference>
<dbReference type="Pfam" id="PF00664">
    <property type="entry name" value="ABC_membrane"/>
    <property type="match status" value="2"/>
</dbReference>
<dbReference type="Proteomes" id="UP000077002">
    <property type="component" value="Unassembled WGS sequence"/>
</dbReference>
<evidence type="ECO:0000256" key="11">
    <source>
        <dbReference type="SAM" id="Phobius"/>
    </source>
</evidence>
<dbReference type="CDD" id="cd18578">
    <property type="entry name" value="ABC_6TM_Pgp_ABCB1_D2_like"/>
    <property type="match status" value="1"/>
</dbReference>
<evidence type="ECO:0000259" key="13">
    <source>
        <dbReference type="PROSITE" id="PS50929"/>
    </source>
</evidence>
<keyword evidence="5" id="KW-0547">Nucleotide-binding</keyword>
<dbReference type="CDD" id="cd03249">
    <property type="entry name" value="ABC_MTABC3_MDL1_MDL2"/>
    <property type="match status" value="2"/>
</dbReference>
<dbReference type="GO" id="GO:0005743">
    <property type="term" value="C:mitochondrial inner membrane"/>
    <property type="evidence" value="ECO:0007669"/>
    <property type="project" value="TreeGrafter"/>
</dbReference>
<evidence type="ECO:0000256" key="3">
    <source>
        <dbReference type="ARBA" id="ARBA00022448"/>
    </source>
</evidence>
<dbReference type="PROSITE" id="PS50929">
    <property type="entry name" value="ABC_TM1F"/>
    <property type="match status" value="2"/>
</dbReference>
<dbReference type="GeneID" id="34595561"/>
<gene>
    <name evidence="14" type="ORF">AYO21_00379</name>
</gene>
<sequence length="1353" mass="149038">MSSIPHSRIVNQSQPIRTSRLMDPTLSKMLGQSWLFDVLDIWPSMISCVQHSSPGRNLGIESTEKEIYKRLLNTRTHDGCRVFLEASADQMTSTPEKSPLSPDGEVPAPQQAEKEKQPEGSIKDYFRIFQYADGYDWVLNAIALINSIASGATLPLMTLVFGTFTTKFNNFASGSSTPQQFRDDVDHFVLWFIYLFIGKFGTTYISTATISISAIRTTRTFRRKFLEATLRQEIWHFDKQTNGATATQVTTNGNRIQTGIAEKLAFVISGLSTFLASFIVALAAQWKLALITMSVIPAIFIVTGICIAIDAAQEARVLRIYSRAAVLAEEVFSSIRTVHAFYAQKKMAQKYDTFLAEAHKEGNKKSPNYGVLFSTQFFLVYSGIALSFWKGFRMYQSGEVENVGDVFTVVLSVIIASSSISTIAPQIQAITNASSAASELFSVMDKPSLLDPLNPAGVQPSSCEGHIEVTDLDFAYPSRPAAQVLRGLTVSIPAGKTTALVGASGCGKSTLVGLLERWYPPTAGHITLDGIKLDEYNVKWLRSQIRLVQQEPVLFRGTVFENVAKGFLDEQRRFPPEMQMELVREACKASNADDFINELPQGYETQVGERAGTLSGGQKQRIAIARSIISDPKILLLDEATSALDPTAERLVQDALNRVSKHRTTLVIAHKLATVKAADNIVVMSHGQIVEQGTHQQLLDLNGHYAGLVRAQDLGAAEEHESSKLLSEKQTINVTGEGLGLQRTITAATSEGGNAERRTSPVGTLNYSLLRCIYIMFCEQKSLYWCLGISAFAALLSGATYPAQAVLFSKLLTIFQLTGKAARDRADFFALMFFVVAIGNLVAYFVIGWLTNIIGQTVTHRYRAEMFQRVLDQDIEFFDLPDNTSGALTSKLSTLPTQLHELISFNILLIFIIVVNVLASSILALAYGWKLGLSVIFGVLPPLLLSGYLRIRLETKLESQVSDKFAESGGLANEAVSSIRTVASLTLEAHVLEEYSQMLSSIVLKSTRALVWTMFWYALSQSIVFLAMALGFWYGSRLLASGEYTTTQFYTIYVGVLFAGQAAAEIFGYTTSITKARSAANYILWLRTLKPTITETETNKNEGPEGDGPVDFEDVEFRYRQRETSRVIRGISMSIRPGQFAAFVGASGCGKSTLVALLERFYDPTSGRICFSHKDIAAMSPRLYRGHMSLVQQEPTLYQGSVRENVSLGLDFEPSEDQIQEACRKANALDFVISLPEGFDTPCGSRGAQLSGGQRQRIAIARALIRNPKLLLLDEATSALDTLSERLVQAALDEATMSRTTIAVAHRLSTIREADVIFVIANGKIAEMGTHAELQQLKGRYYEMCLAQSLDRA</sequence>
<reference evidence="14 15" key="1">
    <citation type="submission" date="2016-03" db="EMBL/GenBank/DDBJ databases">
        <title>Draft genome sequence of the Fonsecaea monophora CBS 269.37.</title>
        <authorList>
            <person name="Bombassaro A."/>
            <person name="Vinicius W.A."/>
            <person name="De Hoog S."/>
            <person name="Sun J."/>
            <person name="Souza E.M."/>
            <person name="Raittz R.T."/>
            <person name="Costa F."/>
            <person name="Leao A.C."/>
            <person name="Tadra-Sfeir M.Z."/>
            <person name="Baura V."/>
            <person name="Balsanelli E."/>
            <person name="Pedrosa F.O."/>
            <person name="Moreno L.F."/>
            <person name="Steffens M.B."/>
            <person name="Xi L."/>
            <person name="Bocca A.L."/>
            <person name="Felipe M.S."/>
            <person name="Teixeira M."/>
            <person name="Telles Filho F.Q."/>
            <person name="Azevedo C.M."/>
            <person name="Gomes R."/>
            <person name="Vicente V.A."/>
        </authorList>
    </citation>
    <scope>NUCLEOTIDE SEQUENCE [LARGE SCALE GENOMIC DNA]</scope>
    <source>
        <strain evidence="14 15">CBS 269.37</strain>
    </source>
</reference>
<comment type="caution">
    <text evidence="14">The sequence shown here is derived from an EMBL/GenBank/DDBJ whole genome shotgun (WGS) entry which is preliminary data.</text>
</comment>
<organism evidence="14 15">
    <name type="scientific">Fonsecaea monophora</name>
    <dbReference type="NCBI Taxonomy" id="254056"/>
    <lineage>
        <taxon>Eukaryota</taxon>
        <taxon>Fungi</taxon>
        <taxon>Dikarya</taxon>
        <taxon>Ascomycota</taxon>
        <taxon>Pezizomycotina</taxon>
        <taxon>Eurotiomycetes</taxon>
        <taxon>Chaetothyriomycetidae</taxon>
        <taxon>Chaetothyriales</taxon>
        <taxon>Herpotrichiellaceae</taxon>
        <taxon>Fonsecaea</taxon>
    </lineage>
</organism>
<feature type="region of interest" description="Disordered" evidence="10">
    <location>
        <begin position="88"/>
        <end position="118"/>
    </location>
</feature>
<dbReference type="Gene3D" id="1.20.1560.10">
    <property type="entry name" value="ABC transporter type 1, transmembrane domain"/>
    <property type="match status" value="1"/>
</dbReference>
<dbReference type="InterPro" id="IPR039421">
    <property type="entry name" value="Type_1_exporter"/>
</dbReference>
<dbReference type="InterPro" id="IPR027417">
    <property type="entry name" value="P-loop_NTPase"/>
</dbReference>
<dbReference type="FunFam" id="3.40.50.300:FF:000251">
    <property type="entry name" value="ABC transporter B family member 19"/>
    <property type="match status" value="1"/>
</dbReference>
<keyword evidence="15" id="KW-1185">Reference proteome</keyword>
<proteinExistence type="inferred from homology"/>
<dbReference type="PANTHER" id="PTHR43394:SF1">
    <property type="entry name" value="ATP-BINDING CASSETTE SUB-FAMILY B MEMBER 10, MITOCHONDRIAL"/>
    <property type="match status" value="1"/>
</dbReference>
<evidence type="ECO:0000313" key="15">
    <source>
        <dbReference type="Proteomes" id="UP000077002"/>
    </source>
</evidence>
<feature type="domain" description="ABC transmembrane type-1" evidence="13">
    <location>
        <begin position="147"/>
        <end position="432"/>
    </location>
</feature>
<dbReference type="InterPro" id="IPR011527">
    <property type="entry name" value="ABC1_TM_dom"/>
</dbReference>